<sequence>MEKNKRSKARMEKIEDAKHPMEPYKEKEDRQREEDSASESDEKEEEVHQESDTKDNKKKKMDKRQRAKERRDKRRQQISLLRTIPYSDHQRWWSSDTIAVVTGANRGIGFEIAHQLASHGMTVILTSRDNAVGEEAAKVLREGGLNVRFHQLDIVDPSSIKLCTEWLQQNYGGIDILVNNAGVNYNCGLDNCLKFAEHVIGTNYFGTKNVIQAMIPLMRASALGARIVNVSSRLGRLNGRRNRIGDLTLRHQLEDVDSLSEELIDKTMTTFLEQVKDGSWTSSKWPQTYTDYSMSKLAVNAYTRLMAKMLSNLPDGHKIYINCYCPGWVKTAMTGWAGHTSPEEGADTGVWLALLPDKLVTGNFFAERRQINF</sequence>
<evidence type="ECO:0000256" key="4">
    <source>
        <dbReference type="RuleBase" id="RU000363"/>
    </source>
</evidence>
<gene>
    <name evidence="6" type="ORF">TEA_010627</name>
</gene>
<feature type="compositionally biased region" description="Basic and acidic residues" evidence="5">
    <location>
        <begin position="45"/>
        <end position="55"/>
    </location>
</feature>
<dbReference type="Gene3D" id="3.40.50.720">
    <property type="entry name" value="NAD(P)-binding Rossmann-like Domain"/>
    <property type="match status" value="1"/>
</dbReference>
<evidence type="ECO:0000256" key="2">
    <source>
        <dbReference type="ARBA" id="ARBA00022857"/>
    </source>
</evidence>
<accession>A0A4V3WK27</accession>
<dbReference type="PANTHER" id="PTHR43490:SF99">
    <property type="entry name" value="SHORT-CHAIN DEHYDROGENASE_REDUCTASE"/>
    <property type="match status" value="1"/>
</dbReference>
<name>A0A4V3WK27_CAMSN</name>
<dbReference type="AlphaFoldDB" id="A0A4V3WK27"/>
<dbReference type="InterPro" id="IPR020904">
    <property type="entry name" value="Sc_DH/Rdtase_CS"/>
</dbReference>
<evidence type="ECO:0000256" key="3">
    <source>
        <dbReference type="ARBA" id="ARBA00023002"/>
    </source>
</evidence>
<dbReference type="PRINTS" id="PR00080">
    <property type="entry name" value="SDRFAMILY"/>
</dbReference>
<evidence type="ECO:0000256" key="5">
    <source>
        <dbReference type="SAM" id="MobiDB-lite"/>
    </source>
</evidence>
<keyword evidence="2" id="KW-0521">NADP</keyword>
<reference evidence="6 7" key="1">
    <citation type="journal article" date="2018" name="Proc. Natl. Acad. Sci. U.S.A.">
        <title>Draft genome sequence of Camellia sinensis var. sinensis provides insights into the evolution of the tea genome and tea quality.</title>
        <authorList>
            <person name="Wei C."/>
            <person name="Yang H."/>
            <person name="Wang S."/>
            <person name="Zhao J."/>
            <person name="Liu C."/>
            <person name="Gao L."/>
            <person name="Xia E."/>
            <person name="Lu Y."/>
            <person name="Tai Y."/>
            <person name="She G."/>
            <person name="Sun J."/>
            <person name="Cao H."/>
            <person name="Tong W."/>
            <person name="Gao Q."/>
            <person name="Li Y."/>
            <person name="Deng W."/>
            <person name="Jiang X."/>
            <person name="Wang W."/>
            <person name="Chen Q."/>
            <person name="Zhang S."/>
            <person name="Li H."/>
            <person name="Wu J."/>
            <person name="Wang P."/>
            <person name="Li P."/>
            <person name="Shi C."/>
            <person name="Zheng F."/>
            <person name="Jian J."/>
            <person name="Huang B."/>
            <person name="Shan D."/>
            <person name="Shi M."/>
            <person name="Fang C."/>
            <person name="Yue Y."/>
            <person name="Li F."/>
            <person name="Li D."/>
            <person name="Wei S."/>
            <person name="Han B."/>
            <person name="Jiang C."/>
            <person name="Yin Y."/>
            <person name="Xia T."/>
            <person name="Zhang Z."/>
            <person name="Bennetzen J.L."/>
            <person name="Zhao S."/>
            <person name="Wan X."/>
        </authorList>
    </citation>
    <scope>NUCLEOTIDE SEQUENCE [LARGE SCALE GENOMIC DNA]</scope>
    <source>
        <strain evidence="7">cv. Shuchazao</strain>
        <tissue evidence="6">Leaf</tissue>
    </source>
</reference>
<dbReference type="GO" id="GO:0016616">
    <property type="term" value="F:oxidoreductase activity, acting on the CH-OH group of donors, NAD or NADP as acceptor"/>
    <property type="evidence" value="ECO:0007669"/>
    <property type="project" value="InterPro"/>
</dbReference>
<dbReference type="CDD" id="cd05324">
    <property type="entry name" value="carb_red_PTCR-like_SDR_c"/>
    <property type="match status" value="1"/>
</dbReference>
<dbReference type="EMBL" id="SDRB02012022">
    <property type="protein sequence ID" value="THF99176.1"/>
    <property type="molecule type" value="Genomic_DNA"/>
</dbReference>
<dbReference type="SUPFAM" id="SSF51735">
    <property type="entry name" value="NAD(P)-binding Rossmann-fold domains"/>
    <property type="match status" value="1"/>
</dbReference>
<dbReference type="FunFam" id="3.40.50.720:FF:000315">
    <property type="entry name" value="(+)-neomenthol dehydrogenase"/>
    <property type="match status" value="1"/>
</dbReference>
<feature type="compositionally biased region" description="Basic residues" evidence="5">
    <location>
        <begin position="56"/>
        <end position="76"/>
    </location>
</feature>
<comment type="similarity">
    <text evidence="1 4">Belongs to the short-chain dehydrogenases/reductases (SDR) family.</text>
</comment>
<evidence type="ECO:0000256" key="1">
    <source>
        <dbReference type="ARBA" id="ARBA00006484"/>
    </source>
</evidence>
<keyword evidence="7" id="KW-1185">Reference proteome</keyword>
<dbReference type="PROSITE" id="PS00061">
    <property type="entry name" value="ADH_SHORT"/>
    <property type="match status" value="1"/>
</dbReference>
<dbReference type="Proteomes" id="UP000306102">
    <property type="component" value="Unassembled WGS sequence"/>
</dbReference>
<comment type="caution">
    <text evidence="6">The sequence shown here is derived from an EMBL/GenBank/DDBJ whole genome shotgun (WGS) entry which is preliminary data.</text>
</comment>
<dbReference type="InterPro" id="IPR045313">
    <property type="entry name" value="CBR1-like"/>
</dbReference>
<evidence type="ECO:0000313" key="6">
    <source>
        <dbReference type="EMBL" id="THF99176.1"/>
    </source>
</evidence>
<dbReference type="InterPro" id="IPR036291">
    <property type="entry name" value="NAD(P)-bd_dom_sf"/>
</dbReference>
<feature type="region of interest" description="Disordered" evidence="5">
    <location>
        <begin position="1"/>
        <end position="76"/>
    </location>
</feature>
<dbReference type="GO" id="GO:0016020">
    <property type="term" value="C:membrane"/>
    <property type="evidence" value="ECO:0007669"/>
    <property type="project" value="TreeGrafter"/>
</dbReference>
<dbReference type="Pfam" id="PF00106">
    <property type="entry name" value="adh_short"/>
    <property type="match status" value="1"/>
</dbReference>
<protein>
    <submittedName>
        <fullName evidence="6">Uncharacterized protein</fullName>
    </submittedName>
</protein>
<dbReference type="PRINTS" id="PR00081">
    <property type="entry name" value="GDHRDH"/>
</dbReference>
<proteinExistence type="inferred from homology"/>
<keyword evidence="3" id="KW-0560">Oxidoreductase</keyword>
<evidence type="ECO:0000313" key="7">
    <source>
        <dbReference type="Proteomes" id="UP000306102"/>
    </source>
</evidence>
<dbReference type="PANTHER" id="PTHR43490">
    <property type="entry name" value="(+)-NEOMENTHOL DEHYDROGENASE"/>
    <property type="match status" value="1"/>
</dbReference>
<dbReference type="STRING" id="542762.A0A4V3WK27"/>
<feature type="compositionally biased region" description="Basic and acidic residues" evidence="5">
    <location>
        <begin position="1"/>
        <end position="35"/>
    </location>
</feature>
<dbReference type="InterPro" id="IPR002347">
    <property type="entry name" value="SDR_fam"/>
</dbReference>
<organism evidence="6 7">
    <name type="scientific">Camellia sinensis var. sinensis</name>
    <name type="common">China tea</name>
    <dbReference type="NCBI Taxonomy" id="542762"/>
    <lineage>
        <taxon>Eukaryota</taxon>
        <taxon>Viridiplantae</taxon>
        <taxon>Streptophyta</taxon>
        <taxon>Embryophyta</taxon>
        <taxon>Tracheophyta</taxon>
        <taxon>Spermatophyta</taxon>
        <taxon>Magnoliopsida</taxon>
        <taxon>eudicotyledons</taxon>
        <taxon>Gunneridae</taxon>
        <taxon>Pentapetalae</taxon>
        <taxon>asterids</taxon>
        <taxon>Ericales</taxon>
        <taxon>Theaceae</taxon>
        <taxon>Camellia</taxon>
    </lineage>
</organism>